<gene>
    <name evidence="1" type="ORF">GMARGA_LOCUS11105</name>
</gene>
<dbReference type="Proteomes" id="UP000789901">
    <property type="component" value="Unassembled WGS sequence"/>
</dbReference>
<keyword evidence="2" id="KW-1185">Reference proteome</keyword>
<evidence type="ECO:0000313" key="1">
    <source>
        <dbReference type="EMBL" id="CAG8683442.1"/>
    </source>
</evidence>
<comment type="caution">
    <text evidence="1">The sequence shown here is derived from an EMBL/GenBank/DDBJ whole genome shotgun (WGS) entry which is preliminary data.</text>
</comment>
<evidence type="ECO:0000313" key="2">
    <source>
        <dbReference type="Proteomes" id="UP000789901"/>
    </source>
</evidence>
<proteinExistence type="predicted"/>
<name>A0ABN7UXP0_GIGMA</name>
<dbReference type="EMBL" id="CAJVQB010006406">
    <property type="protein sequence ID" value="CAG8683442.1"/>
    <property type="molecule type" value="Genomic_DNA"/>
</dbReference>
<sequence length="74" mass="8605">MSVRDLEVELNKIEGHNPKPQSIDPIEGLPIGQLYKKMLQTIEEFTTGMEWLYSSQIQDLENNLTNTNFLWPNL</sequence>
<accession>A0ABN7UXP0</accession>
<protein>
    <submittedName>
        <fullName evidence="1">6039_t:CDS:1</fullName>
    </submittedName>
</protein>
<reference evidence="1 2" key="1">
    <citation type="submission" date="2021-06" db="EMBL/GenBank/DDBJ databases">
        <authorList>
            <person name="Kallberg Y."/>
            <person name="Tangrot J."/>
            <person name="Rosling A."/>
        </authorList>
    </citation>
    <scope>NUCLEOTIDE SEQUENCE [LARGE SCALE GENOMIC DNA]</scope>
    <source>
        <strain evidence="1 2">120-4 pot B 10/14</strain>
    </source>
</reference>
<organism evidence="1 2">
    <name type="scientific">Gigaspora margarita</name>
    <dbReference type="NCBI Taxonomy" id="4874"/>
    <lineage>
        <taxon>Eukaryota</taxon>
        <taxon>Fungi</taxon>
        <taxon>Fungi incertae sedis</taxon>
        <taxon>Mucoromycota</taxon>
        <taxon>Glomeromycotina</taxon>
        <taxon>Glomeromycetes</taxon>
        <taxon>Diversisporales</taxon>
        <taxon>Gigasporaceae</taxon>
        <taxon>Gigaspora</taxon>
    </lineage>
</organism>